<dbReference type="PANTHER" id="PTHR37701">
    <property type="entry name" value="METHYL-CPG-BINDING DOMAIN-CONTAINING PROTEIN 8"/>
    <property type="match status" value="1"/>
</dbReference>
<feature type="compositionally biased region" description="Polar residues" evidence="7">
    <location>
        <begin position="891"/>
        <end position="901"/>
    </location>
</feature>
<keyword evidence="4" id="KW-0804">Transcription</keyword>
<evidence type="ECO:0000256" key="2">
    <source>
        <dbReference type="ARBA" id="ARBA00023015"/>
    </source>
</evidence>
<gene>
    <name evidence="9" type="ORF">SASPL_137091</name>
</gene>
<keyword evidence="6" id="KW-0862">Zinc</keyword>
<dbReference type="AlphaFoldDB" id="A0A8X8WSU3"/>
<feature type="domain" description="C2H2-type" evidence="8">
    <location>
        <begin position="274"/>
        <end position="302"/>
    </location>
</feature>
<comment type="subcellular location">
    <subcellularLocation>
        <location evidence="1">Nucleus</location>
    </subcellularLocation>
</comment>
<keyword evidence="6" id="KW-0863">Zinc-finger</keyword>
<dbReference type="PROSITE" id="PS00028">
    <property type="entry name" value="ZINC_FINGER_C2H2_1"/>
    <property type="match status" value="2"/>
</dbReference>
<dbReference type="InterPro" id="IPR016177">
    <property type="entry name" value="DNA-bd_dom_sf"/>
</dbReference>
<evidence type="ECO:0000256" key="5">
    <source>
        <dbReference type="ARBA" id="ARBA00023242"/>
    </source>
</evidence>
<sequence>MNPADLFPVKIEYLNSLPVQQFSSPPPTGIKRKRDRPRRIENLGNAADLAVEVSITDASYADTLQLAMPSLNEFFPRDNSDDKDREELNSDGVAVDLAALGASVHPYWEEIRSRTNGLRSEEELLGFLTGLDGRWGSRRKKRRIVDANEFGSKLPVGWTLLLSIKKKNGNVWLYCRRYISPSGLHFVSCKGVSLYLLSLHGMQDTNSCSYGQYNDVVNDADKLTTVPLTAQDDYEVENFSQASPPHLDLVTGNHEIQVAVNVGNASEDRIGESICCHKCSITFNNKEEFLNHQSSVHRKNRSKNIVRITDGVIIKDGKFECQFCHKTFSERHRYNGHVGAHVRFQAKIPGEFSQSVYPTSTNEFSTQDNAMEGASNSHNAADVCNSVTTYGPKICASPDKVDGHFGDLEDASRNITGNGGMDKATNIVTETSDCSVPEVLFSSNENKNLHEDACLNDSTAKISLDGSAMQGGKMMESTLCQNGAADSVRNSSVIENSVSIDKPGKTIASNICLLDSNDHVKECPLVNDSNRKTVEFSFNSQKLTVNESIFNLFGAKHQGEQEKDLAVSITEKSDSQYLLCKDIGTTESITSGSEASKIEKGPNIRMPIADEKKPCQEDNVPCSIVNCKVGYTLSFSECENDSSKAYNEGTNRLGEMQYGMASVIQSWNEQENVTKKDDAEVFTHLLEVPGMGDMSNSHLVADDKNTYHDENNDSGGCGRERKVPELDCLRNFGNDQSSDLFSSGSAIISSNSITGTTDKQLSAEDNMIAVFSDTIEERIQDPSEGILLNQSGISEVSIEAFTLNKIYTTPANHSELNGIENAGKHELSLSFGSLQTDMFAEANRVEQESYQANSFNIESVRPKTYRDSSQPSILNSDITADLGYSNQSFNDTTNESGSSFNVAHPEKDWDGTRGNEVRTSSQNFMVGFRNSSFPTSEYAAADGPWRTGHDNVFGGCYDANSGTFDLAPNKGQGSSYGVDHNYGMMRPGRAQPVEYSFINEQLVNSSLPEEANFPYRTNMEQDIGSLVLARKGRLNAKCIPC</sequence>
<organism evidence="9">
    <name type="scientific">Salvia splendens</name>
    <name type="common">Scarlet sage</name>
    <dbReference type="NCBI Taxonomy" id="180675"/>
    <lineage>
        <taxon>Eukaryota</taxon>
        <taxon>Viridiplantae</taxon>
        <taxon>Streptophyta</taxon>
        <taxon>Embryophyta</taxon>
        <taxon>Tracheophyta</taxon>
        <taxon>Spermatophyta</taxon>
        <taxon>Magnoliopsida</taxon>
        <taxon>eudicotyledons</taxon>
        <taxon>Gunneridae</taxon>
        <taxon>Pentapetalae</taxon>
        <taxon>asterids</taxon>
        <taxon>lamiids</taxon>
        <taxon>Lamiales</taxon>
        <taxon>Lamiaceae</taxon>
        <taxon>Nepetoideae</taxon>
        <taxon>Mentheae</taxon>
        <taxon>Salviinae</taxon>
        <taxon>Salvia</taxon>
        <taxon>Salvia subgen. Calosphace</taxon>
        <taxon>core Calosphace</taxon>
    </lineage>
</organism>
<dbReference type="PROSITE" id="PS50157">
    <property type="entry name" value="ZINC_FINGER_C2H2_2"/>
    <property type="match status" value="2"/>
</dbReference>
<dbReference type="PANTHER" id="PTHR37701:SF17">
    <property type="entry name" value="METHYL BINDING DOMAIN117"/>
    <property type="match status" value="1"/>
</dbReference>
<feature type="region of interest" description="Disordered" evidence="7">
    <location>
        <begin position="891"/>
        <end position="916"/>
    </location>
</feature>
<dbReference type="InterPro" id="IPR013087">
    <property type="entry name" value="Znf_C2H2_type"/>
</dbReference>
<feature type="compositionally biased region" description="Basic and acidic residues" evidence="7">
    <location>
        <begin position="904"/>
        <end position="916"/>
    </location>
</feature>
<evidence type="ECO:0000256" key="7">
    <source>
        <dbReference type="SAM" id="MobiDB-lite"/>
    </source>
</evidence>
<dbReference type="GO" id="GO:0008270">
    <property type="term" value="F:zinc ion binding"/>
    <property type="evidence" value="ECO:0007669"/>
    <property type="project" value="UniProtKB-KW"/>
</dbReference>
<dbReference type="Proteomes" id="UP000298416">
    <property type="component" value="Unassembled WGS sequence"/>
</dbReference>
<evidence type="ECO:0000313" key="9">
    <source>
        <dbReference type="EMBL" id="KAG6400266.1"/>
    </source>
</evidence>
<dbReference type="GO" id="GO:0005634">
    <property type="term" value="C:nucleus"/>
    <property type="evidence" value="ECO:0007669"/>
    <property type="project" value="UniProtKB-SubCell"/>
</dbReference>
<keyword evidence="3" id="KW-0238">DNA-binding</keyword>
<protein>
    <recommendedName>
        <fullName evidence="8">C2H2-type domain-containing protein</fullName>
    </recommendedName>
</protein>
<dbReference type="GO" id="GO:0003677">
    <property type="term" value="F:DNA binding"/>
    <property type="evidence" value="ECO:0007669"/>
    <property type="project" value="UniProtKB-KW"/>
</dbReference>
<evidence type="ECO:0000256" key="6">
    <source>
        <dbReference type="PROSITE-ProRule" id="PRU00042"/>
    </source>
</evidence>
<dbReference type="InterPro" id="IPR037472">
    <property type="entry name" value="MBD8"/>
</dbReference>
<name>A0A8X8WSU3_SALSN</name>
<dbReference type="Gene3D" id="3.30.160.60">
    <property type="entry name" value="Classic Zinc Finger"/>
    <property type="match status" value="1"/>
</dbReference>
<evidence type="ECO:0000259" key="8">
    <source>
        <dbReference type="PROSITE" id="PS50157"/>
    </source>
</evidence>
<feature type="domain" description="C2H2-type" evidence="8">
    <location>
        <begin position="319"/>
        <end position="346"/>
    </location>
</feature>
<evidence type="ECO:0000313" key="10">
    <source>
        <dbReference type="Proteomes" id="UP000298416"/>
    </source>
</evidence>
<evidence type="ECO:0000256" key="3">
    <source>
        <dbReference type="ARBA" id="ARBA00023125"/>
    </source>
</evidence>
<proteinExistence type="predicted"/>
<dbReference type="EMBL" id="PNBA02000014">
    <property type="protein sequence ID" value="KAG6400266.1"/>
    <property type="molecule type" value="Genomic_DNA"/>
</dbReference>
<keyword evidence="6" id="KW-0479">Metal-binding</keyword>
<accession>A0A8X8WSU3</accession>
<keyword evidence="5" id="KW-0539">Nucleus</keyword>
<keyword evidence="2" id="KW-0805">Transcription regulation</keyword>
<dbReference type="SMART" id="SM00355">
    <property type="entry name" value="ZnF_C2H2"/>
    <property type="match status" value="2"/>
</dbReference>
<reference evidence="9" key="1">
    <citation type="submission" date="2018-01" db="EMBL/GenBank/DDBJ databases">
        <authorList>
            <person name="Mao J.F."/>
        </authorList>
    </citation>
    <scope>NUCLEOTIDE SEQUENCE</scope>
    <source>
        <strain evidence="9">Huo1</strain>
        <tissue evidence="9">Leaf</tissue>
    </source>
</reference>
<evidence type="ECO:0000256" key="1">
    <source>
        <dbReference type="ARBA" id="ARBA00004123"/>
    </source>
</evidence>
<dbReference type="SUPFAM" id="SSF54171">
    <property type="entry name" value="DNA-binding domain"/>
    <property type="match status" value="1"/>
</dbReference>
<evidence type="ECO:0000256" key="4">
    <source>
        <dbReference type="ARBA" id="ARBA00023163"/>
    </source>
</evidence>
<reference evidence="9" key="2">
    <citation type="submission" date="2020-08" db="EMBL/GenBank/DDBJ databases">
        <title>Plant Genome Project.</title>
        <authorList>
            <person name="Zhang R.-G."/>
        </authorList>
    </citation>
    <scope>NUCLEOTIDE SEQUENCE</scope>
    <source>
        <strain evidence="9">Huo1</strain>
        <tissue evidence="9">Leaf</tissue>
    </source>
</reference>
<comment type="caution">
    <text evidence="9">The sequence shown here is derived from an EMBL/GenBank/DDBJ whole genome shotgun (WGS) entry which is preliminary data.</text>
</comment>
<keyword evidence="10" id="KW-1185">Reference proteome</keyword>